<name>A0A8E2E5G2_9PEZI</name>
<organism evidence="2 3">
    <name type="scientific">Lepidopterella palustris CBS 459.81</name>
    <dbReference type="NCBI Taxonomy" id="1314670"/>
    <lineage>
        <taxon>Eukaryota</taxon>
        <taxon>Fungi</taxon>
        <taxon>Dikarya</taxon>
        <taxon>Ascomycota</taxon>
        <taxon>Pezizomycotina</taxon>
        <taxon>Dothideomycetes</taxon>
        <taxon>Pleosporomycetidae</taxon>
        <taxon>Mytilinidiales</taxon>
        <taxon>Argynnaceae</taxon>
        <taxon>Lepidopterella</taxon>
    </lineage>
</organism>
<proteinExistence type="predicted"/>
<dbReference type="Gene3D" id="1.20.58.340">
    <property type="entry name" value="Magnesium transport protein CorA, transmembrane region"/>
    <property type="match status" value="1"/>
</dbReference>
<sequence>MKAISILTLTFLPSTFVSTVFSTTIFDFQNWQSESGGVSSTTNGGGRVASPGWWIYLVCCVLLTALVFAIWFPWDRWSSRKFALENRPEDMEAQREDEDIVVDWASIS</sequence>
<dbReference type="Proteomes" id="UP000250266">
    <property type="component" value="Unassembled WGS sequence"/>
</dbReference>
<keyword evidence="1" id="KW-1133">Transmembrane helix</keyword>
<evidence type="ECO:0000313" key="3">
    <source>
        <dbReference type="Proteomes" id="UP000250266"/>
    </source>
</evidence>
<feature type="transmembrane region" description="Helical" evidence="1">
    <location>
        <begin position="53"/>
        <end position="74"/>
    </location>
</feature>
<evidence type="ECO:0000256" key="1">
    <source>
        <dbReference type="SAM" id="Phobius"/>
    </source>
</evidence>
<keyword evidence="3" id="KW-1185">Reference proteome</keyword>
<accession>A0A8E2E5G2</accession>
<reference evidence="2 3" key="1">
    <citation type="journal article" date="2016" name="Nat. Commun.">
        <title>Ectomycorrhizal ecology is imprinted in the genome of the dominant symbiotic fungus Cenococcum geophilum.</title>
        <authorList>
            <consortium name="DOE Joint Genome Institute"/>
            <person name="Peter M."/>
            <person name="Kohler A."/>
            <person name="Ohm R.A."/>
            <person name="Kuo A."/>
            <person name="Krutzmann J."/>
            <person name="Morin E."/>
            <person name="Arend M."/>
            <person name="Barry K.W."/>
            <person name="Binder M."/>
            <person name="Choi C."/>
            <person name="Clum A."/>
            <person name="Copeland A."/>
            <person name="Grisel N."/>
            <person name="Haridas S."/>
            <person name="Kipfer T."/>
            <person name="LaButti K."/>
            <person name="Lindquist E."/>
            <person name="Lipzen A."/>
            <person name="Maire R."/>
            <person name="Meier B."/>
            <person name="Mihaltcheva S."/>
            <person name="Molinier V."/>
            <person name="Murat C."/>
            <person name="Poggeler S."/>
            <person name="Quandt C.A."/>
            <person name="Sperisen C."/>
            <person name="Tritt A."/>
            <person name="Tisserant E."/>
            <person name="Crous P.W."/>
            <person name="Henrissat B."/>
            <person name="Nehls U."/>
            <person name="Egli S."/>
            <person name="Spatafora J.W."/>
            <person name="Grigoriev I.V."/>
            <person name="Martin F.M."/>
        </authorList>
    </citation>
    <scope>NUCLEOTIDE SEQUENCE [LARGE SCALE GENOMIC DNA]</scope>
    <source>
        <strain evidence="2 3">CBS 459.81</strain>
    </source>
</reference>
<keyword evidence="1" id="KW-0812">Transmembrane</keyword>
<dbReference type="EMBL" id="KV745107">
    <property type="protein sequence ID" value="OCK77682.1"/>
    <property type="molecule type" value="Genomic_DNA"/>
</dbReference>
<keyword evidence="1" id="KW-0472">Membrane</keyword>
<gene>
    <name evidence="2" type="ORF">K432DRAFT_384474</name>
</gene>
<evidence type="ECO:0000313" key="2">
    <source>
        <dbReference type="EMBL" id="OCK77682.1"/>
    </source>
</evidence>
<dbReference type="AlphaFoldDB" id="A0A8E2E5G2"/>
<protein>
    <submittedName>
        <fullName evidence="2">Uncharacterized protein</fullName>
    </submittedName>
</protein>